<dbReference type="AlphaFoldDB" id="A0A6M0H396"/>
<keyword evidence="13" id="KW-1185">Reference proteome</keyword>
<dbReference type="PANTHER" id="PTHR48111:SF2">
    <property type="entry name" value="RESPONSE REGULATOR SAER"/>
    <property type="match status" value="1"/>
</dbReference>
<evidence type="ECO:0000259" key="10">
    <source>
        <dbReference type="PROSITE" id="PS50110"/>
    </source>
</evidence>
<evidence type="ECO:0000256" key="8">
    <source>
        <dbReference type="PROSITE-ProRule" id="PRU00169"/>
    </source>
</evidence>
<dbReference type="PROSITE" id="PS50110">
    <property type="entry name" value="RESPONSE_REGULATORY"/>
    <property type="match status" value="1"/>
</dbReference>
<dbReference type="PROSITE" id="PS51755">
    <property type="entry name" value="OMPR_PHOB"/>
    <property type="match status" value="1"/>
</dbReference>
<evidence type="ECO:0000256" key="2">
    <source>
        <dbReference type="ARBA" id="ARBA00022553"/>
    </source>
</evidence>
<reference evidence="12 13" key="1">
    <citation type="submission" date="2020-02" db="EMBL/GenBank/DDBJ databases">
        <title>Genome assembly of a novel Clostridium senegalense strain.</title>
        <authorList>
            <person name="Gupta T.B."/>
            <person name="Jauregui R."/>
            <person name="Maclean P."/>
            <person name="Nawarathana A."/>
            <person name="Brightwell G."/>
        </authorList>
    </citation>
    <scope>NUCLEOTIDE SEQUENCE [LARGE SCALE GENOMIC DNA]</scope>
    <source>
        <strain evidence="12 13">AGRFS4</strain>
    </source>
</reference>
<dbReference type="GO" id="GO:0006355">
    <property type="term" value="P:regulation of DNA-templated transcription"/>
    <property type="evidence" value="ECO:0007669"/>
    <property type="project" value="InterPro"/>
</dbReference>
<keyword evidence="3" id="KW-0902">Two-component regulatory system</keyword>
<organism evidence="12 13">
    <name type="scientific">Clostridium senegalense</name>
    <dbReference type="NCBI Taxonomy" id="1465809"/>
    <lineage>
        <taxon>Bacteria</taxon>
        <taxon>Bacillati</taxon>
        <taxon>Bacillota</taxon>
        <taxon>Clostridia</taxon>
        <taxon>Eubacteriales</taxon>
        <taxon>Clostridiaceae</taxon>
        <taxon>Clostridium</taxon>
    </lineage>
</organism>
<dbReference type="GO" id="GO:0000156">
    <property type="term" value="F:phosphorelay response regulator activity"/>
    <property type="evidence" value="ECO:0007669"/>
    <property type="project" value="TreeGrafter"/>
</dbReference>
<keyword evidence="5 9" id="KW-0238">DNA-binding</keyword>
<name>A0A6M0H396_9CLOT</name>
<protein>
    <recommendedName>
        <fullName evidence="1">Stage 0 sporulation protein A homolog</fullName>
    </recommendedName>
</protein>
<comment type="function">
    <text evidence="7">May play the central regulatory role in sporulation. It may be an element of the effector pathway responsible for the activation of sporulation genes in response to nutritional stress. Spo0A may act in concert with spo0H (a sigma factor) to control the expression of some genes that are critical to the sporulation process.</text>
</comment>
<dbReference type="EMBL" id="JAAGPU010000017">
    <property type="protein sequence ID" value="NEU05226.1"/>
    <property type="molecule type" value="Genomic_DNA"/>
</dbReference>
<keyword evidence="2 8" id="KW-0597">Phosphoprotein</keyword>
<dbReference type="SMART" id="SM00862">
    <property type="entry name" value="Trans_reg_C"/>
    <property type="match status" value="1"/>
</dbReference>
<feature type="DNA-binding region" description="OmpR/PhoB-type" evidence="9">
    <location>
        <begin position="128"/>
        <end position="227"/>
    </location>
</feature>
<evidence type="ECO:0000256" key="3">
    <source>
        <dbReference type="ARBA" id="ARBA00023012"/>
    </source>
</evidence>
<feature type="domain" description="OmpR/PhoB-type" evidence="11">
    <location>
        <begin position="128"/>
        <end position="227"/>
    </location>
</feature>
<dbReference type="InterPro" id="IPR039420">
    <property type="entry name" value="WalR-like"/>
</dbReference>
<evidence type="ECO:0000256" key="4">
    <source>
        <dbReference type="ARBA" id="ARBA00023015"/>
    </source>
</evidence>
<dbReference type="GO" id="GO:0005829">
    <property type="term" value="C:cytosol"/>
    <property type="evidence" value="ECO:0007669"/>
    <property type="project" value="TreeGrafter"/>
</dbReference>
<evidence type="ECO:0000256" key="7">
    <source>
        <dbReference type="ARBA" id="ARBA00024867"/>
    </source>
</evidence>
<dbReference type="Gene3D" id="3.40.50.2300">
    <property type="match status" value="1"/>
</dbReference>
<keyword evidence="4" id="KW-0805">Transcription regulation</keyword>
<dbReference type="CDD" id="cd00383">
    <property type="entry name" value="trans_reg_C"/>
    <property type="match status" value="1"/>
</dbReference>
<dbReference type="CDD" id="cd17574">
    <property type="entry name" value="REC_OmpR"/>
    <property type="match status" value="1"/>
</dbReference>
<dbReference type="Pfam" id="PF00072">
    <property type="entry name" value="Response_reg"/>
    <property type="match status" value="1"/>
</dbReference>
<dbReference type="Proteomes" id="UP000481872">
    <property type="component" value="Unassembled WGS sequence"/>
</dbReference>
<dbReference type="SUPFAM" id="SSF52172">
    <property type="entry name" value="CheY-like"/>
    <property type="match status" value="1"/>
</dbReference>
<sequence length="227" mass="26015">MNEKVLVVDDEEEILSLISDALSDDGYVVFTAKDCDEALEKLKINPDIILLDVMMPGKNGFEFCTEIRDAISCPIIFITAKINEADLLKGLAIGGDDYITKPFSIRGLKARIGAHIRRDKRNFSMENKKYIIFNDLKIDLKGRKVLLKDEEVILTKREFDIIELLALNNGQVFSKEQIYEKIWGYDAEGDSSTVAEHIKKIRFKFNKHNISNKYISTVWGVGYKWEN</sequence>
<evidence type="ECO:0000259" key="11">
    <source>
        <dbReference type="PROSITE" id="PS51755"/>
    </source>
</evidence>
<evidence type="ECO:0000256" key="6">
    <source>
        <dbReference type="ARBA" id="ARBA00023163"/>
    </source>
</evidence>
<dbReference type="GO" id="GO:0000976">
    <property type="term" value="F:transcription cis-regulatory region binding"/>
    <property type="evidence" value="ECO:0007669"/>
    <property type="project" value="TreeGrafter"/>
</dbReference>
<proteinExistence type="predicted"/>
<dbReference type="Gene3D" id="1.10.10.10">
    <property type="entry name" value="Winged helix-like DNA-binding domain superfamily/Winged helix DNA-binding domain"/>
    <property type="match status" value="1"/>
</dbReference>
<feature type="modified residue" description="4-aspartylphosphate" evidence="8">
    <location>
        <position position="52"/>
    </location>
</feature>
<dbReference type="InterPro" id="IPR036388">
    <property type="entry name" value="WH-like_DNA-bd_sf"/>
</dbReference>
<dbReference type="Pfam" id="PF00486">
    <property type="entry name" value="Trans_reg_C"/>
    <property type="match status" value="1"/>
</dbReference>
<evidence type="ECO:0000256" key="9">
    <source>
        <dbReference type="PROSITE-ProRule" id="PRU01091"/>
    </source>
</evidence>
<dbReference type="InterPro" id="IPR011006">
    <property type="entry name" value="CheY-like_superfamily"/>
</dbReference>
<comment type="caution">
    <text evidence="12">The sequence shown here is derived from an EMBL/GenBank/DDBJ whole genome shotgun (WGS) entry which is preliminary data.</text>
</comment>
<dbReference type="FunFam" id="1.10.10.10:FF:000018">
    <property type="entry name" value="DNA-binding response regulator ResD"/>
    <property type="match status" value="1"/>
</dbReference>
<dbReference type="SMART" id="SM00448">
    <property type="entry name" value="REC"/>
    <property type="match status" value="1"/>
</dbReference>
<evidence type="ECO:0000256" key="1">
    <source>
        <dbReference type="ARBA" id="ARBA00018672"/>
    </source>
</evidence>
<dbReference type="FunFam" id="3.40.50.2300:FF:000001">
    <property type="entry name" value="DNA-binding response regulator PhoB"/>
    <property type="match status" value="1"/>
</dbReference>
<dbReference type="InterPro" id="IPR001789">
    <property type="entry name" value="Sig_transdc_resp-reg_receiver"/>
</dbReference>
<dbReference type="GO" id="GO:0032993">
    <property type="term" value="C:protein-DNA complex"/>
    <property type="evidence" value="ECO:0007669"/>
    <property type="project" value="TreeGrafter"/>
</dbReference>
<feature type="domain" description="Response regulatory" evidence="10">
    <location>
        <begin position="4"/>
        <end position="116"/>
    </location>
</feature>
<keyword evidence="6" id="KW-0804">Transcription</keyword>
<dbReference type="InterPro" id="IPR001867">
    <property type="entry name" value="OmpR/PhoB-type_DNA-bd"/>
</dbReference>
<dbReference type="Gene3D" id="6.10.250.690">
    <property type="match status" value="1"/>
</dbReference>
<accession>A0A6M0H396</accession>
<evidence type="ECO:0000256" key="5">
    <source>
        <dbReference type="ARBA" id="ARBA00023125"/>
    </source>
</evidence>
<gene>
    <name evidence="12" type="ORF">G3M99_10255</name>
</gene>
<dbReference type="PANTHER" id="PTHR48111">
    <property type="entry name" value="REGULATOR OF RPOS"/>
    <property type="match status" value="1"/>
</dbReference>
<evidence type="ECO:0000313" key="13">
    <source>
        <dbReference type="Proteomes" id="UP000481872"/>
    </source>
</evidence>
<evidence type="ECO:0000313" key="12">
    <source>
        <dbReference type="EMBL" id="NEU05226.1"/>
    </source>
</evidence>
<dbReference type="RefSeq" id="WP_199870092.1">
    <property type="nucleotide sequence ID" value="NZ_JAAGPU010000017.1"/>
</dbReference>